<dbReference type="GO" id="GO:0003677">
    <property type="term" value="F:DNA binding"/>
    <property type="evidence" value="ECO:0007669"/>
    <property type="project" value="InterPro"/>
</dbReference>
<dbReference type="RefSeq" id="WP_092653861.1">
    <property type="nucleotide sequence ID" value="NZ_FOHA01000023.1"/>
</dbReference>
<dbReference type="PANTHER" id="PTHR37038:SF12">
    <property type="entry name" value="TRANSCRIPTIONAL REGULATOR"/>
    <property type="match status" value="1"/>
</dbReference>
<dbReference type="InterPro" id="IPR010057">
    <property type="entry name" value="Transcription_activator_Rgg_C"/>
</dbReference>
<sequence>MASSYGKTIRKVRLNAGFSQKEVYTEIVSKSFAIAFEKGEYSIKIESFLEILERLMLSFDEFMYIHQGYQTKKIEDLGNRINLASNQNNEALLKKYYDEAKNSRSMKTRVLAEQAHVLSYVIHYRNQPEENKIYPQESVQFLKTFLLRSDEWTFRELTIFNNVSDIFDEQTEEMLTIYALKTIDRYQNYVRLQDELFLISLSILGTTIEKGRLKQAKEQIKNLAAKPYDTFQMLHRTLLLFYKGTVSYLEGDQEKGIYLLSQAFLMLKLDHQEVLKRQFYQVLEKHSTVNVKEIVSQVNRCLAYLEITND</sequence>
<dbReference type="Pfam" id="PF21259">
    <property type="entry name" value="Rgg_C"/>
    <property type="match status" value="1"/>
</dbReference>
<dbReference type="NCBIfam" id="TIGR01716">
    <property type="entry name" value="RGG_Cterm"/>
    <property type="match status" value="1"/>
</dbReference>
<dbReference type="AlphaFoldDB" id="A0A1H9U840"/>
<evidence type="ECO:0000259" key="1">
    <source>
        <dbReference type="PROSITE" id="PS50943"/>
    </source>
</evidence>
<dbReference type="SUPFAM" id="SSF47413">
    <property type="entry name" value="lambda repressor-like DNA-binding domains"/>
    <property type="match status" value="1"/>
</dbReference>
<feature type="domain" description="HTH cro/C1-type" evidence="1">
    <location>
        <begin position="9"/>
        <end position="62"/>
    </location>
</feature>
<dbReference type="InterPro" id="IPR053163">
    <property type="entry name" value="HTH-type_regulator_Rgg"/>
</dbReference>
<dbReference type="SMART" id="SM00530">
    <property type="entry name" value="HTH_XRE"/>
    <property type="match status" value="1"/>
</dbReference>
<proteinExistence type="predicted"/>
<dbReference type="PANTHER" id="PTHR37038">
    <property type="entry name" value="TRANSCRIPTIONAL REGULATOR-RELATED"/>
    <property type="match status" value="1"/>
</dbReference>
<dbReference type="Gene3D" id="1.25.40.10">
    <property type="entry name" value="Tetratricopeptide repeat domain"/>
    <property type="match status" value="1"/>
</dbReference>
<evidence type="ECO:0000313" key="2">
    <source>
        <dbReference type="EMBL" id="SES05408.1"/>
    </source>
</evidence>
<dbReference type="EMBL" id="FOHA01000023">
    <property type="protein sequence ID" value="SES05408.1"/>
    <property type="molecule type" value="Genomic_DNA"/>
</dbReference>
<organism evidence="2 3">
    <name type="scientific">Isobaculum melis</name>
    <dbReference type="NCBI Taxonomy" id="142588"/>
    <lineage>
        <taxon>Bacteria</taxon>
        <taxon>Bacillati</taxon>
        <taxon>Bacillota</taxon>
        <taxon>Bacilli</taxon>
        <taxon>Lactobacillales</taxon>
        <taxon>Carnobacteriaceae</taxon>
        <taxon>Isobaculum</taxon>
    </lineage>
</organism>
<dbReference type="CDD" id="cd00093">
    <property type="entry name" value="HTH_XRE"/>
    <property type="match status" value="1"/>
</dbReference>
<keyword evidence="3" id="KW-1185">Reference proteome</keyword>
<dbReference type="Proteomes" id="UP000198948">
    <property type="component" value="Unassembled WGS sequence"/>
</dbReference>
<gene>
    <name evidence="2" type="ORF">SAMN04488559_12312</name>
</gene>
<dbReference type="InterPro" id="IPR010982">
    <property type="entry name" value="Lambda_DNA-bd_dom_sf"/>
</dbReference>
<evidence type="ECO:0000313" key="3">
    <source>
        <dbReference type="Proteomes" id="UP000198948"/>
    </source>
</evidence>
<dbReference type="PROSITE" id="PS50943">
    <property type="entry name" value="HTH_CROC1"/>
    <property type="match status" value="1"/>
</dbReference>
<protein>
    <submittedName>
        <fullName evidence="2">Transcriptional activator, Rgg/GadR/MutR family, C-terminal domain-containing protein</fullName>
    </submittedName>
</protein>
<dbReference type="STRING" id="142588.SAMN04488559_12312"/>
<dbReference type="OrthoDB" id="2310942at2"/>
<accession>A0A1H9U840</accession>
<dbReference type="InterPro" id="IPR001387">
    <property type="entry name" value="Cro/C1-type_HTH"/>
</dbReference>
<name>A0A1H9U840_9LACT</name>
<reference evidence="2 3" key="1">
    <citation type="submission" date="2016-10" db="EMBL/GenBank/DDBJ databases">
        <authorList>
            <person name="de Groot N.N."/>
        </authorList>
    </citation>
    <scope>NUCLEOTIDE SEQUENCE [LARGE SCALE GENOMIC DNA]</scope>
    <source>
        <strain evidence="2 3">DSM 13760</strain>
    </source>
</reference>
<dbReference type="InterPro" id="IPR011990">
    <property type="entry name" value="TPR-like_helical_dom_sf"/>
</dbReference>